<accession>A0ABM6W8D5</accession>
<dbReference type="EMBL" id="CP029490">
    <property type="protein sequence ID" value="AWN21785.1"/>
    <property type="molecule type" value="Genomic_DNA"/>
</dbReference>
<proteinExistence type="predicted"/>
<name>A0ABM6W8D5_9STRE</name>
<organism evidence="1 2">
    <name type="scientific">Streptococcus sobrinus</name>
    <dbReference type="NCBI Taxonomy" id="1310"/>
    <lineage>
        <taxon>Bacteria</taxon>
        <taxon>Bacillati</taxon>
        <taxon>Bacillota</taxon>
        <taxon>Bacilli</taxon>
        <taxon>Lactobacillales</taxon>
        <taxon>Streptococcaceae</taxon>
        <taxon>Streptococcus</taxon>
    </lineage>
</organism>
<evidence type="ECO:0000313" key="2">
    <source>
        <dbReference type="Proteomes" id="UP000245369"/>
    </source>
</evidence>
<dbReference type="Proteomes" id="UP000245369">
    <property type="component" value="Chromosome"/>
</dbReference>
<protein>
    <submittedName>
        <fullName evidence="1">Uncharacterized protein</fullName>
    </submittedName>
</protein>
<reference evidence="1 2" key="1">
    <citation type="submission" date="2018-05" db="EMBL/GenBank/DDBJ databases">
        <title>Complete genome sequences of Streptococcus sobrinus.</title>
        <authorList>
            <person name="Sales M."/>
            <person name="Jensen P.A."/>
        </authorList>
    </citation>
    <scope>NUCLEOTIDE SEQUENCE [LARGE SCALE GENOMIC DNA]</scope>
    <source>
        <strain evidence="1 2">SL1</strain>
    </source>
</reference>
<gene>
    <name evidence="1" type="ORF">DK182_06550</name>
</gene>
<sequence>MLCKTNSVAFLTHLRYQNYSGQESPSLTYKDYQSVKRGDSIDSVIEKFGKGKVKVNLALVNEHDSSGNETGRTWTSRS</sequence>
<keyword evidence="2" id="KW-1185">Reference proteome</keyword>
<evidence type="ECO:0000313" key="1">
    <source>
        <dbReference type="EMBL" id="AWN21785.1"/>
    </source>
</evidence>